<proteinExistence type="predicted"/>
<dbReference type="AlphaFoldDB" id="L8ITT4"/>
<gene>
    <name evidence="1" type="ORF">M91_11340</name>
</gene>
<feature type="non-terminal residue" evidence="1">
    <location>
        <position position="1"/>
    </location>
</feature>
<dbReference type="Proteomes" id="UP000011080">
    <property type="component" value="Unassembled WGS sequence"/>
</dbReference>
<accession>L8ITT4</accession>
<feature type="non-terminal residue" evidence="1">
    <location>
        <position position="89"/>
    </location>
</feature>
<evidence type="ECO:0000313" key="1">
    <source>
        <dbReference type="EMBL" id="ELR58889.1"/>
    </source>
</evidence>
<dbReference type="EMBL" id="JH880788">
    <property type="protein sequence ID" value="ELR58889.1"/>
    <property type="molecule type" value="Genomic_DNA"/>
</dbReference>
<sequence>DPPSPIHVFLTNPQLPVSPVAHFHLPVMSPRREGPVAQHTRVKRKPLRFFRKILPQVSPLHTSVIFRQKEFKEGSIWIQSHMSCGKSER</sequence>
<protein>
    <submittedName>
        <fullName evidence="1">Uncharacterized protein</fullName>
    </submittedName>
</protein>
<name>L8ITT4_9CETA</name>
<reference evidence="1 2" key="1">
    <citation type="journal article" date="2012" name="Nat. Genet.">
        <title>The yak genome and adaptation to life at high altitude.</title>
        <authorList>
            <person name="Qiu Q."/>
            <person name="Zhang G."/>
            <person name="Ma T."/>
            <person name="Qian W."/>
            <person name="Wang J."/>
            <person name="Ye Z."/>
            <person name="Cao C."/>
            <person name="Hu Q."/>
            <person name="Kim J."/>
            <person name="Larkin D.M."/>
            <person name="Auvil L."/>
            <person name="Capitanu B."/>
            <person name="Ma J."/>
            <person name="Lewin H.A."/>
            <person name="Qian X."/>
            <person name="Lang Y."/>
            <person name="Zhou R."/>
            <person name="Wang L."/>
            <person name="Wang K."/>
            <person name="Xia J."/>
            <person name="Liao S."/>
            <person name="Pan S."/>
            <person name="Lu X."/>
            <person name="Hou H."/>
            <person name="Wang Y."/>
            <person name="Zang X."/>
            <person name="Yin Y."/>
            <person name="Ma H."/>
            <person name="Zhang J."/>
            <person name="Wang Z."/>
            <person name="Zhang Y."/>
            <person name="Zhang D."/>
            <person name="Yonezawa T."/>
            <person name="Hasegawa M."/>
            <person name="Zhong Y."/>
            <person name="Liu W."/>
            <person name="Zhang Y."/>
            <person name="Huang Z."/>
            <person name="Zhang S."/>
            <person name="Long R."/>
            <person name="Yang H."/>
            <person name="Wang J."/>
            <person name="Lenstra J.A."/>
            <person name="Cooper D.N."/>
            <person name="Wu Y."/>
            <person name="Wang J."/>
            <person name="Shi P."/>
            <person name="Wang J."/>
            <person name="Liu J."/>
        </authorList>
    </citation>
    <scope>NUCLEOTIDE SEQUENCE [LARGE SCALE GENOMIC DNA]</scope>
    <source>
        <strain evidence="2">yakQH1</strain>
    </source>
</reference>
<organism evidence="1 2">
    <name type="scientific">Bos mutus</name>
    <name type="common">wild yak</name>
    <dbReference type="NCBI Taxonomy" id="72004"/>
    <lineage>
        <taxon>Eukaryota</taxon>
        <taxon>Metazoa</taxon>
        <taxon>Chordata</taxon>
        <taxon>Craniata</taxon>
        <taxon>Vertebrata</taxon>
        <taxon>Euteleostomi</taxon>
        <taxon>Mammalia</taxon>
        <taxon>Eutheria</taxon>
        <taxon>Laurasiatheria</taxon>
        <taxon>Artiodactyla</taxon>
        <taxon>Ruminantia</taxon>
        <taxon>Pecora</taxon>
        <taxon>Bovidae</taxon>
        <taxon>Bovinae</taxon>
        <taxon>Bos</taxon>
    </lineage>
</organism>
<evidence type="ECO:0000313" key="2">
    <source>
        <dbReference type="Proteomes" id="UP000011080"/>
    </source>
</evidence>